<evidence type="ECO:0000259" key="5">
    <source>
        <dbReference type="PROSITE" id="PS50921"/>
    </source>
</evidence>
<organism evidence="6 7">
    <name type="scientific">Antricoccus suffuscus</name>
    <dbReference type="NCBI Taxonomy" id="1629062"/>
    <lineage>
        <taxon>Bacteria</taxon>
        <taxon>Bacillati</taxon>
        <taxon>Actinomycetota</taxon>
        <taxon>Actinomycetes</taxon>
        <taxon>Geodermatophilales</taxon>
        <taxon>Antricoccaceae</taxon>
        <taxon>Antricoccus</taxon>
    </lineage>
</organism>
<keyword evidence="1" id="KW-0808">Transferase</keyword>
<dbReference type="SUPFAM" id="SSF52172">
    <property type="entry name" value="CheY-like"/>
    <property type="match status" value="1"/>
</dbReference>
<evidence type="ECO:0000256" key="2">
    <source>
        <dbReference type="ARBA" id="ARBA00022777"/>
    </source>
</evidence>
<keyword evidence="3" id="KW-0805">Transcription regulation</keyword>
<dbReference type="InterPro" id="IPR003018">
    <property type="entry name" value="GAF"/>
</dbReference>
<dbReference type="GO" id="GO:0016301">
    <property type="term" value="F:kinase activity"/>
    <property type="evidence" value="ECO:0007669"/>
    <property type="project" value="UniProtKB-KW"/>
</dbReference>
<sequence length="243" mass="26000">MTTTDRHSELARAFVQLAGALVGDFDVADLLQGLVERSVQLLDADAAGLVLSDHRGTLQVMASSTEGARRLELFQLQADEGPCVDCFRGGKQIAEPDLRAAVSAWPRFVPVAREVGFAAVQAFPLRLRGEVIGALNLFSNSPIAFSEDDQQVAQALADVATIAILSERALHDRELLVAQLEGALNSRIVIEQAKGVLAEAVGLDVDAAFAHLRRAARSSRRRLVEVATDLVDGRLDPSAVVAE</sequence>
<evidence type="ECO:0000256" key="4">
    <source>
        <dbReference type="ARBA" id="ARBA00023163"/>
    </source>
</evidence>
<dbReference type="GO" id="GO:0003723">
    <property type="term" value="F:RNA binding"/>
    <property type="evidence" value="ECO:0007669"/>
    <property type="project" value="InterPro"/>
</dbReference>
<proteinExistence type="predicted"/>
<name>A0A2T0Z8S3_9ACTN</name>
<dbReference type="SMART" id="SM01012">
    <property type="entry name" value="ANTAR"/>
    <property type="match status" value="1"/>
</dbReference>
<dbReference type="PROSITE" id="PS50921">
    <property type="entry name" value="ANTAR"/>
    <property type="match status" value="1"/>
</dbReference>
<keyword evidence="4" id="KW-0804">Transcription</keyword>
<comment type="caution">
    <text evidence="6">The sequence shown here is derived from an EMBL/GenBank/DDBJ whole genome shotgun (WGS) entry which is preliminary data.</text>
</comment>
<dbReference type="InterPro" id="IPR012074">
    <property type="entry name" value="GAF_ANTAR"/>
</dbReference>
<gene>
    <name evidence="6" type="ORF">CLV47_12620</name>
</gene>
<dbReference type="SMART" id="SM00065">
    <property type="entry name" value="GAF"/>
    <property type="match status" value="1"/>
</dbReference>
<evidence type="ECO:0000313" key="6">
    <source>
        <dbReference type="EMBL" id="PRZ32747.1"/>
    </source>
</evidence>
<dbReference type="EMBL" id="PVUE01000026">
    <property type="protein sequence ID" value="PRZ32747.1"/>
    <property type="molecule type" value="Genomic_DNA"/>
</dbReference>
<dbReference type="PIRSF" id="PIRSF036625">
    <property type="entry name" value="GAF_ANTAR"/>
    <property type="match status" value="1"/>
</dbReference>
<dbReference type="Pfam" id="PF03861">
    <property type="entry name" value="ANTAR"/>
    <property type="match status" value="1"/>
</dbReference>
<dbReference type="Pfam" id="PF13185">
    <property type="entry name" value="GAF_2"/>
    <property type="match status" value="1"/>
</dbReference>
<dbReference type="Proteomes" id="UP000237752">
    <property type="component" value="Unassembled WGS sequence"/>
</dbReference>
<keyword evidence="7" id="KW-1185">Reference proteome</keyword>
<evidence type="ECO:0000256" key="1">
    <source>
        <dbReference type="ARBA" id="ARBA00022679"/>
    </source>
</evidence>
<dbReference type="OrthoDB" id="3683444at2"/>
<accession>A0A2T0Z8S3</accession>
<dbReference type="InterPro" id="IPR029016">
    <property type="entry name" value="GAF-like_dom_sf"/>
</dbReference>
<dbReference type="Gene3D" id="1.10.10.10">
    <property type="entry name" value="Winged helix-like DNA-binding domain superfamily/Winged helix DNA-binding domain"/>
    <property type="match status" value="1"/>
</dbReference>
<protein>
    <submittedName>
        <fullName evidence="6">ANTAR domain-containing protein</fullName>
    </submittedName>
</protein>
<evidence type="ECO:0000256" key="3">
    <source>
        <dbReference type="ARBA" id="ARBA00023015"/>
    </source>
</evidence>
<dbReference type="InterPro" id="IPR005561">
    <property type="entry name" value="ANTAR"/>
</dbReference>
<dbReference type="SUPFAM" id="SSF55781">
    <property type="entry name" value="GAF domain-like"/>
    <property type="match status" value="1"/>
</dbReference>
<dbReference type="InterPro" id="IPR011006">
    <property type="entry name" value="CheY-like_superfamily"/>
</dbReference>
<feature type="domain" description="ANTAR" evidence="5">
    <location>
        <begin position="170"/>
        <end position="231"/>
    </location>
</feature>
<reference evidence="6 7" key="1">
    <citation type="submission" date="2018-03" db="EMBL/GenBank/DDBJ databases">
        <title>Genomic Encyclopedia of Archaeal and Bacterial Type Strains, Phase II (KMG-II): from individual species to whole genera.</title>
        <authorList>
            <person name="Goeker M."/>
        </authorList>
    </citation>
    <scope>NUCLEOTIDE SEQUENCE [LARGE SCALE GENOMIC DNA]</scope>
    <source>
        <strain evidence="6 7">DSM 100065</strain>
    </source>
</reference>
<evidence type="ECO:0000313" key="7">
    <source>
        <dbReference type="Proteomes" id="UP000237752"/>
    </source>
</evidence>
<dbReference type="AlphaFoldDB" id="A0A2T0Z8S3"/>
<keyword evidence="2" id="KW-0418">Kinase</keyword>
<dbReference type="RefSeq" id="WP_106350943.1">
    <property type="nucleotide sequence ID" value="NZ_PVUE01000026.1"/>
</dbReference>
<dbReference type="Gene3D" id="3.30.450.40">
    <property type="match status" value="1"/>
</dbReference>
<dbReference type="InterPro" id="IPR036388">
    <property type="entry name" value="WH-like_DNA-bd_sf"/>
</dbReference>